<evidence type="ECO:0000313" key="8">
    <source>
        <dbReference type="Proteomes" id="UP001295684"/>
    </source>
</evidence>
<accession>A0AAD2DCE9</accession>
<dbReference type="GO" id="GO:0005737">
    <property type="term" value="C:cytoplasm"/>
    <property type="evidence" value="ECO:0007669"/>
    <property type="project" value="UniProtKB-ARBA"/>
</dbReference>
<feature type="zinc finger region" description="TRAF-type" evidence="4">
    <location>
        <begin position="114"/>
        <end position="158"/>
    </location>
</feature>
<dbReference type="PANTHER" id="PTHR19308:SF14">
    <property type="entry name" value="START DOMAIN-CONTAINING PROTEIN"/>
    <property type="match status" value="1"/>
</dbReference>
<keyword evidence="2 4" id="KW-0863">Zinc-finger</keyword>
<dbReference type="EMBL" id="CAMPGE010029759">
    <property type="protein sequence ID" value="CAI2387246.1"/>
    <property type="molecule type" value="Genomic_DNA"/>
</dbReference>
<evidence type="ECO:0000256" key="1">
    <source>
        <dbReference type="ARBA" id="ARBA00022723"/>
    </source>
</evidence>
<sequence length="600" mass="67879">MKKSNIFNKRNVTKSSQPLTSSMLCDLCDCVLFESIRCLSCSKNAPSKPDSGNYCGECFNKFQQEVGSCPQMCQSPRTKPLCPKILKELDKLEFMCSNKANGCSHISSYSDVISHHKECGFAQICCKAYPLCEDKFLRKDITLHEKHCKYVKISCQFCGQKELLRGQLETHFEQKCVNAKKCEKCYQHHAKLSSRETQHSCVEALSQKISAMEDLHLAKDTEHQEQLRKRDVKISSLMRKQREIWKYLTKIEASLNKQVAPSMPISALHPNSVNEDISDKCDDLEDFFSYSGQDVSEVIHPLSDTNAENETAMSTFRSEEAPKVFGHRKRAESTFIKRTNNQRMIDEESKSCESDSSIELKKRCGGTSCCQSPCYLKNSIVTEELIQQKLQFFQDCARNEEKWKKHSTKNGVELKLYSGEGNHTGVYGKTIMPYNTQFILDVLGDHKKTFNTNQYAEEIEILEKFGENCIVAYMRFKGLLMVSGRDFVVAQVQTTMTDPDNKAEKMPIVVSFTVDHPDAPTNPKGTVRGDMIIAGWTLKKISDTETEVVSFAVNDLKGSIPKFVINVGASSHSTIMVNFMKELEKTDKENSGEKDASGSE</sequence>
<dbReference type="InterPro" id="IPR013083">
    <property type="entry name" value="Znf_RING/FYVE/PHD"/>
</dbReference>
<evidence type="ECO:0000259" key="6">
    <source>
        <dbReference type="PROSITE" id="PS50848"/>
    </source>
</evidence>
<dbReference type="PROSITE" id="PS50145">
    <property type="entry name" value="ZF_TRAF"/>
    <property type="match status" value="1"/>
</dbReference>
<dbReference type="PROSITE" id="PS50848">
    <property type="entry name" value="START"/>
    <property type="match status" value="1"/>
</dbReference>
<evidence type="ECO:0000256" key="2">
    <source>
        <dbReference type="ARBA" id="ARBA00022771"/>
    </source>
</evidence>
<dbReference type="GO" id="GO:0008289">
    <property type="term" value="F:lipid binding"/>
    <property type="evidence" value="ECO:0007669"/>
    <property type="project" value="InterPro"/>
</dbReference>
<dbReference type="PANTHER" id="PTHR19308">
    <property type="entry name" value="PHOSPHATIDYLCHOLINE TRANSFER PROTEIN"/>
    <property type="match status" value="1"/>
</dbReference>
<dbReference type="Gene3D" id="3.30.40.10">
    <property type="entry name" value="Zinc/RING finger domain, C3HC4 (zinc finger)"/>
    <property type="match status" value="2"/>
</dbReference>
<keyword evidence="8" id="KW-1185">Reference proteome</keyword>
<evidence type="ECO:0000256" key="4">
    <source>
        <dbReference type="PROSITE-ProRule" id="PRU00207"/>
    </source>
</evidence>
<keyword evidence="1 4" id="KW-0479">Metal-binding</keyword>
<dbReference type="InterPro" id="IPR023393">
    <property type="entry name" value="START-like_dom_sf"/>
</dbReference>
<proteinExistence type="predicted"/>
<dbReference type="InterPro" id="IPR051213">
    <property type="entry name" value="START_lipid_transfer"/>
</dbReference>
<dbReference type="Proteomes" id="UP001295684">
    <property type="component" value="Unassembled WGS sequence"/>
</dbReference>
<gene>
    <name evidence="7" type="ORF">ECRASSUSDP1_LOCUS28875</name>
</gene>
<dbReference type="InterPro" id="IPR001293">
    <property type="entry name" value="Znf_TRAF"/>
</dbReference>
<comment type="caution">
    <text evidence="7">The sequence shown here is derived from an EMBL/GenBank/DDBJ whole genome shotgun (WGS) entry which is preliminary data.</text>
</comment>
<protein>
    <submittedName>
        <fullName evidence="7">Uncharacterized protein</fullName>
    </submittedName>
</protein>
<evidence type="ECO:0000313" key="7">
    <source>
        <dbReference type="EMBL" id="CAI2387246.1"/>
    </source>
</evidence>
<dbReference type="InterPro" id="IPR002913">
    <property type="entry name" value="START_lipid-bd_dom"/>
</dbReference>
<dbReference type="CDD" id="cd00177">
    <property type="entry name" value="START"/>
    <property type="match status" value="1"/>
</dbReference>
<feature type="domain" description="START" evidence="6">
    <location>
        <begin position="399"/>
        <end position="566"/>
    </location>
</feature>
<reference evidence="7" key="1">
    <citation type="submission" date="2023-07" db="EMBL/GenBank/DDBJ databases">
        <authorList>
            <consortium name="AG Swart"/>
            <person name="Singh M."/>
            <person name="Singh A."/>
            <person name="Seah K."/>
            <person name="Emmerich C."/>
        </authorList>
    </citation>
    <scope>NUCLEOTIDE SEQUENCE</scope>
    <source>
        <strain evidence="7">DP1</strain>
    </source>
</reference>
<dbReference type="GO" id="GO:0008270">
    <property type="term" value="F:zinc ion binding"/>
    <property type="evidence" value="ECO:0007669"/>
    <property type="project" value="UniProtKB-KW"/>
</dbReference>
<dbReference type="Pfam" id="PF01852">
    <property type="entry name" value="START"/>
    <property type="match status" value="1"/>
</dbReference>
<dbReference type="Gene3D" id="3.30.530.20">
    <property type="match status" value="1"/>
</dbReference>
<organism evidence="7 8">
    <name type="scientific">Euplotes crassus</name>
    <dbReference type="NCBI Taxonomy" id="5936"/>
    <lineage>
        <taxon>Eukaryota</taxon>
        <taxon>Sar</taxon>
        <taxon>Alveolata</taxon>
        <taxon>Ciliophora</taxon>
        <taxon>Intramacronucleata</taxon>
        <taxon>Spirotrichea</taxon>
        <taxon>Hypotrichia</taxon>
        <taxon>Euplotida</taxon>
        <taxon>Euplotidae</taxon>
        <taxon>Moneuplotes</taxon>
    </lineage>
</organism>
<dbReference type="SUPFAM" id="SSF55961">
    <property type="entry name" value="Bet v1-like"/>
    <property type="match status" value="1"/>
</dbReference>
<name>A0AAD2DCE9_EUPCR</name>
<feature type="domain" description="TRAF-type" evidence="5">
    <location>
        <begin position="114"/>
        <end position="158"/>
    </location>
</feature>
<evidence type="ECO:0000256" key="3">
    <source>
        <dbReference type="ARBA" id="ARBA00022833"/>
    </source>
</evidence>
<dbReference type="AlphaFoldDB" id="A0AAD2DCE9"/>
<keyword evidence="3 4" id="KW-0862">Zinc</keyword>
<evidence type="ECO:0000259" key="5">
    <source>
        <dbReference type="PROSITE" id="PS50145"/>
    </source>
</evidence>